<evidence type="ECO:0000256" key="1">
    <source>
        <dbReference type="ARBA" id="ARBA00009018"/>
    </source>
</evidence>
<comment type="function">
    <text evidence="5">Catalyzes the phosphorylation of the 3'-hydroxyl group of dephosphocoenzyme A to form coenzyme A.</text>
</comment>
<dbReference type="EC" id="2.7.1.24" evidence="5 6"/>
<protein>
    <recommendedName>
        <fullName evidence="5 6">Dephospho-CoA kinase</fullName>
        <ecNumber evidence="5 6">2.7.1.24</ecNumber>
    </recommendedName>
    <alternativeName>
        <fullName evidence="5">Dephosphocoenzyme A kinase</fullName>
    </alternativeName>
</protein>
<comment type="similarity">
    <text evidence="1 5">Belongs to the CoaE family.</text>
</comment>
<dbReference type="GO" id="GO:0005524">
    <property type="term" value="F:ATP binding"/>
    <property type="evidence" value="ECO:0007669"/>
    <property type="project" value="UniProtKB-UniRule"/>
</dbReference>
<feature type="binding site" evidence="5">
    <location>
        <begin position="11"/>
        <end position="16"/>
    </location>
    <ligand>
        <name>ATP</name>
        <dbReference type="ChEBI" id="CHEBI:30616"/>
    </ligand>
</feature>
<accession>A0A4Q4KK28</accession>
<dbReference type="PANTHER" id="PTHR10695">
    <property type="entry name" value="DEPHOSPHO-COA KINASE-RELATED"/>
    <property type="match status" value="1"/>
</dbReference>
<comment type="subcellular location">
    <subcellularLocation>
        <location evidence="5">Cytoplasm</location>
    </subcellularLocation>
</comment>
<dbReference type="HAMAP" id="MF_00376">
    <property type="entry name" value="Dephospho_CoA_kinase"/>
    <property type="match status" value="1"/>
</dbReference>
<evidence type="ECO:0000313" key="7">
    <source>
        <dbReference type="EMBL" id="RYM33057.1"/>
    </source>
</evidence>
<comment type="caution">
    <text evidence="7">The sequence shown here is derived from an EMBL/GenBank/DDBJ whole genome shotgun (WGS) entry which is preliminary data.</text>
</comment>
<dbReference type="GO" id="GO:0015937">
    <property type="term" value="P:coenzyme A biosynthetic process"/>
    <property type="evidence" value="ECO:0007669"/>
    <property type="project" value="UniProtKB-UniRule"/>
</dbReference>
<dbReference type="AlphaFoldDB" id="A0A4Q4KK28"/>
<reference evidence="7 8" key="1">
    <citation type="submission" date="2019-02" db="EMBL/GenBank/DDBJ databases">
        <title>Genome sequence of the sea-ice species Brumimicrobium glaciale.</title>
        <authorList>
            <person name="Bowman J.P."/>
        </authorList>
    </citation>
    <scope>NUCLEOTIDE SEQUENCE [LARGE SCALE GENOMIC DNA]</scope>
    <source>
        <strain evidence="7 8">IC156</strain>
    </source>
</reference>
<comment type="catalytic activity">
    <reaction evidence="5">
        <text>3'-dephospho-CoA + ATP = ADP + CoA + H(+)</text>
        <dbReference type="Rhea" id="RHEA:18245"/>
        <dbReference type="ChEBI" id="CHEBI:15378"/>
        <dbReference type="ChEBI" id="CHEBI:30616"/>
        <dbReference type="ChEBI" id="CHEBI:57287"/>
        <dbReference type="ChEBI" id="CHEBI:57328"/>
        <dbReference type="ChEBI" id="CHEBI:456216"/>
        <dbReference type="EC" id="2.7.1.24"/>
    </reaction>
</comment>
<evidence type="ECO:0000256" key="3">
    <source>
        <dbReference type="ARBA" id="ARBA00022840"/>
    </source>
</evidence>
<keyword evidence="4 5" id="KW-0173">Coenzyme A biosynthesis</keyword>
<keyword evidence="5 7" id="KW-0808">Transferase</keyword>
<dbReference type="NCBIfam" id="TIGR00152">
    <property type="entry name" value="dephospho-CoA kinase"/>
    <property type="match status" value="1"/>
</dbReference>
<comment type="pathway">
    <text evidence="5">Cofactor biosynthesis; coenzyme A biosynthesis; CoA from (R)-pantothenate: step 5/5.</text>
</comment>
<dbReference type="Pfam" id="PF01121">
    <property type="entry name" value="CoaE"/>
    <property type="match status" value="1"/>
</dbReference>
<dbReference type="Gene3D" id="3.40.50.300">
    <property type="entry name" value="P-loop containing nucleotide triphosphate hydrolases"/>
    <property type="match status" value="1"/>
</dbReference>
<proteinExistence type="inferred from homology"/>
<dbReference type="RefSeq" id="WP_130094393.1">
    <property type="nucleotide sequence ID" value="NZ_SETE01000005.1"/>
</dbReference>
<dbReference type="InterPro" id="IPR027417">
    <property type="entry name" value="P-loop_NTPase"/>
</dbReference>
<evidence type="ECO:0000256" key="4">
    <source>
        <dbReference type="ARBA" id="ARBA00022993"/>
    </source>
</evidence>
<keyword evidence="2 5" id="KW-0547">Nucleotide-binding</keyword>
<name>A0A4Q4KK28_9FLAO</name>
<dbReference type="Proteomes" id="UP000293952">
    <property type="component" value="Unassembled WGS sequence"/>
</dbReference>
<dbReference type="PROSITE" id="PS51219">
    <property type="entry name" value="DPCK"/>
    <property type="match status" value="1"/>
</dbReference>
<dbReference type="CDD" id="cd02022">
    <property type="entry name" value="DPCK"/>
    <property type="match status" value="1"/>
</dbReference>
<evidence type="ECO:0000256" key="2">
    <source>
        <dbReference type="ARBA" id="ARBA00022741"/>
    </source>
</evidence>
<keyword evidence="3 5" id="KW-0067">ATP-binding</keyword>
<gene>
    <name evidence="5" type="primary">coaE</name>
    <name evidence="7" type="ORF">ERX46_13480</name>
</gene>
<dbReference type="GO" id="GO:0005737">
    <property type="term" value="C:cytoplasm"/>
    <property type="evidence" value="ECO:0007669"/>
    <property type="project" value="UniProtKB-SubCell"/>
</dbReference>
<dbReference type="EMBL" id="SETE01000005">
    <property type="protein sequence ID" value="RYM33057.1"/>
    <property type="molecule type" value="Genomic_DNA"/>
</dbReference>
<evidence type="ECO:0000313" key="8">
    <source>
        <dbReference type="Proteomes" id="UP000293952"/>
    </source>
</evidence>
<dbReference type="UniPathway" id="UPA00241">
    <property type="reaction ID" value="UER00356"/>
</dbReference>
<dbReference type="InterPro" id="IPR001977">
    <property type="entry name" value="Depp_CoAkinase"/>
</dbReference>
<dbReference type="SUPFAM" id="SSF52540">
    <property type="entry name" value="P-loop containing nucleoside triphosphate hydrolases"/>
    <property type="match status" value="1"/>
</dbReference>
<keyword evidence="8" id="KW-1185">Reference proteome</keyword>
<dbReference type="OrthoDB" id="9812943at2"/>
<evidence type="ECO:0000256" key="6">
    <source>
        <dbReference type="NCBIfam" id="TIGR00152"/>
    </source>
</evidence>
<dbReference type="PANTHER" id="PTHR10695:SF46">
    <property type="entry name" value="BIFUNCTIONAL COENZYME A SYNTHASE-RELATED"/>
    <property type="match status" value="1"/>
</dbReference>
<evidence type="ECO:0000256" key="5">
    <source>
        <dbReference type="HAMAP-Rule" id="MF_00376"/>
    </source>
</evidence>
<keyword evidence="5 7" id="KW-0418">Kinase</keyword>
<sequence>MKKIGLTGGIGSGKSIICNILKIMGYPVFNSDDQAKLLMTTNNAVIQQIKNLFGEEAYIENTLNRPYLASKVFYDEKLKLALNKIVHPAVRAAFDEWAILQKKPLVFNEAAILYETGAYKTFDYTVLVTAPEEIRIARVTSRDKTTIEEVEQRMKNQWKDEVKIEMASYVINNDDTTLVTPQVIAMLKYFESAI</sequence>
<organism evidence="7 8">
    <name type="scientific">Brumimicrobium glaciale</name>
    <dbReference type="NCBI Taxonomy" id="200475"/>
    <lineage>
        <taxon>Bacteria</taxon>
        <taxon>Pseudomonadati</taxon>
        <taxon>Bacteroidota</taxon>
        <taxon>Flavobacteriia</taxon>
        <taxon>Flavobacteriales</taxon>
        <taxon>Crocinitomicaceae</taxon>
        <taxon>Brumimicrobium</taxon>
    </lineage>
</organism>
<keyword evidence="5" id="KW-0963">Cytoplasm</keyword>
<dbReference type="GO" id="GO:0004140">
    <property type="term" value="F:dephospho-CoA kinase activity"/>
    <property type="evidence" value="ECO:0007669"/>
    <property type="project" value="UniProtKB-UniRule"/>
</dbReference>